<keyword evidence="3" id="KW-1185">Reference proteome</keyword>
<keyword evidence="1" id="KW-0472">Membrane</keyword>
<organism evidence="2 3">
    <name type="scientific">Rubrobacter tropicus</name>
    <dbReference type="NCBI Taxonomy" id="2653851"/>
    <lineage>
        <taxon>Bacteria</taxon>
        <taxon>Bacillati</taxon>
        <taxon>Actinomycetota</taxon>
        <taxon>Rubrobacteria</taxon>
        <taxon>Rubrobacterales</taxon>
        <taxon>Rubrobacteraceae</taxon>
        <taxon>Rubrobacter</taxon>
    </lineage>
</organism>
<name>A0A6G8QF26_9ACTN</name>
<evidence type="ECO:0000313" key="2">
    <source>
        <dbReference type="EMBL" id="QIN85053.1"/>
    </source>
</evidence>
<dbReference type="Proteomes" id="UP000501452">
    <property type="component" value="Chromosome"/>
</dbReference>
<reference evidence="2 3" key="1">
    <citation type="submission" date="2019-10" db="EMBL/GenBank/DDBJ databases">
        <title>Rubrobacter sp nov SCSIO 52090 isolated from a deep-sea sediment in the South China Sea.</title>
        <authorList>
            <person name="Chen R.W."/>
        </authorList>
    </citation>
    <scope>NUCLEOTIDE SEQUENCE [LARGE SCALE GENOMIC DNA]</scope>
    <source>
        <strain evidence="2 3">SCSIO 52909</strain>
    </source>
</reference>
<evidence type="ECO:0000256" key="1">
    <source>
        <dbReference type="SAM" id="Phobius"/>
    </source>
</evidence>
<dbReference type="KEGG" id="rub:GBA63_06305"/>
<gene>
    <name evidence="2" type="ORF">GBA63_06305</name>
</gene>
<protein>
    <submittedName>
        <fullName evidence="2">DUF2752 domain-containing protein</fullName>
    </submittedName>
</protein>
<proteinExistence type="predicted"/>
<keyword evidence="1" id="KW-1133">Transmembrane helix</keyword>
<evidence type="ECO:0000313" key="3">
    <source>
        <dbReference type="Proteomes" id="UP000501452"/>
    </source>
</evidence>
<dbReference type="EMBL" id="CP045119">
    <property type="protein sequence ID" value="QIN85053.1"/>
    <property type="molecule type" value="Genomic_DNA"/>
</dbReference>
<accession>A0A6G8QF26</accession>
<keyword evidence="1" id="KW-0812">Transmembrane</keyword>
<feature type="transmembrane region" description="Helical" evidence="1">
    <location>
        <begin position="141"/>
        <end position="163"/>
    </location>
</feature>
<dbReference type="AlphaFoldDB" id="A0A6G8QF26"/>
<sequence>MAFTGCYCPGCASLRALHQITRGHLATASGSIPCRPYRCRLWGNTSLPTLHLPFGDGLLGLSTSRRRSSGLCRESLSSTGPRGMCPSTRSCCSPPDPTELSEVSGGLRGVTIRVSPGSQRVYIGARPVTGRGRKGREIGRGLGIMVVVLVVVLLIVLGLPFIVG</sequence>
<dbReference type="RefSeq" id="WP_166179872.1">
    <property type="nucleotide sequence ID" value="NZ_CP045119.1"/>
</dbReference>